<dbReference type="KEGG" id="clup:CLUP02_13690"/>
<keyword evidence="3" id="KW-0813">Transport</keyword>
<protein>
    <submittedName>
        <fullName evidence="9">Importin-beta domain-containing protein</fullName>
    </submittedName>
</protein>
<gene>
    <name evidence="9" type="ORF">CLUP02_13690</name>
</gene>
<feature type="domain" description="Zn(2)-C6 fungal-type" evidence="7">
    <location>
        <begin position="36"/>
        <end position="66"/>
    </location>
</feature>
<evidence type="ECO:0000256" key="2">
    <source>
        <dbReference type="ARBA" id="ARBA00007991"/>
    </source>
</evidence>
<reference evidence="9" key="1">
    <citation type="journal article" date="2021" name="Mol. Plant Microbe Interact.">
        <title>Complete Genome Sequence of the Plant-Pathogenic Fungus Colletotrichum lupini.</title>
        <authorList>
            <person name="Baroncelli R."/>
            <person name="Pensec F."/>
            <person name="Da Lio D."/>
            <person name="Boufleur T."/>
            <person name="Vicente I."/>
            <person name="Sarrocco S."/>
            <person name="Picot A."/>
            <person name="Baraldi E."/>
            <person name="Sukno S."/>
            <person name="Thon M."/>
            <person name="Le Floch G."/>
        </authorList>
    </citation>
    <scope>NUCLEOTIDE SEQUENCE</scope>
    <source>
        <strain evidence="9">IMI 504893</strain>
    </source>
</reference>
<dbReference type="Proteomes" id="UP000830671">
    <property type="component" value="Chromosome 7"/>
</dbReference>
<proteinExistence type="inferred from homology"/>
<evidence type="ECO:0000313" key="10">
    <source>
        <dbReference type="Proteomes" id="UP000830671"/>
    </source>
</evidence>
<keyword evidence="10" id="KW-1185">Reference proteome</keyword>
<dbReference type="GO" id="GO:0008270">
    <property type="term" value="F:zinc ion binding"/>
    <property type="evidence" value="ECO:0007669"/>
    <property type="project" value="InterPro"/>
</dbReference>
<feature type="region of interest" description="Disordered" evidence="6">
    <location>
        <begin position="652"/>
        <end position="695"/>
    </location>
</feature>
<evidence type="ECO:0000256" key="4">
    <source>
        <dbReference type="ARBA" id="ARBA00022723"/>
    </source>
</evidence>
<dbReference type="Pfam" id="PF00172">
    <property type="entry name" value="Zn_clus"/>
    <property type="match status" value="1"/>
</dbReference>
<feature type="compositionally biased region" description="Polar residues" evidence="6">
    <location>
        <begin position="1"/>
        <end position="21"/>
    </location>
</feature>
<dbReference type="GO" id="GO:0006606">
    <property type="term" value="P:protein import into nucleus"/>
    <property type="evidence" value="ECO:0007669"/>
    <property type="project" value="TreeGrafter"/>
</dbReference>
<dbReference type="PROSITE" id="PS00463">
    <property type="entry name" value="ZN2_CY6_FUNGAL_1"/>
    <property type="match status" value="1"/>
</dbReference>
<dbReference type="InterPro" id="IPR011989">
    <property type="entry name" value="ARM-like"/>
</dbReference>
<dbReference type="CDD" id="cd00067">
    <property type="entry name" value="GAL4"/>
    <property type="match status" value="1"/>
</dbReference>
<dbReference type="Pfam" id="PF25758">
    <property type="entry name" value="TPR_IPO11"/>
    <property type="match status" value="1"/>
</dbReference>
<dbReference type="GO" id="GO:0000981">
    <property type="term" value="F:DNA-binding transcription factor activity, RNA polymerase II-specific"/>
    <property type="evidence" value="ECO:0007669"/>
    <property type="project" value="InterPro"/>
</dbReference>
<dbReference type="InterPro" id="IPR016024">
    <property type="entry name" value="ARM-type_fold"/>
</dbReference>
<comment type="similarity">
    <text evidence="2">Belongs to the importin beta family.</text>
</comment>
<feature type="domain" description="Importin N-terminal" evidence="8">
    <location>
        <begin position="747"/>
        <end position="821"/>
    </location>
</feature>
<dbReference type="InterPro" id="IPR001138">
    <property type="entry name" value="Zn2Cys6_DnaBD"/>
</dbReference>
<evidence type="ECO:0000259" key="7">
    <source>
        <dbReference type="PROSITE" id="PS50048"/>
    </source>
</evidence>
<evidence type="ECO:0000256" key="5">
    <source>
        <dbReference type="ARBA" id="ARBA00023242"/>
    </source>
</evidence>
<evidence type="ECO:0000256" key="6">
    <source>
        <dbReference type="SAM" id="MobiDB-lite"/>
    </source>
</evidence>
<evidence type="ECO:0000256" key="3">
    <source>
        <dbReference type="ARBA" id="ARBA00022448"/>
    </source>
</evidence>
<accession>A0A9Q8T2Y5</accession>
<sequence>MELTPNTSPREANSPGDTQQRAGAAKSKATIRASLACVPCRSKHVKCDSALPTCLRCRLEEKTCYYAKSRRGIRDAKKRSLINDPIAPPSASPDTPVSFPSPEVASFDIPIHVVDKLPCGWSLARSSHLPDLNTASPTSLLFGLYFTNFHDTHPWLLPRNQLLSRIRSNPEPFHFLTSCITYVGSLFSNAVSSEELREKAFSLASGSLPMTCWTVQGLLVLSVAAFGEGRLDLSAGWMDAATQMALDLGMQDKSFADAAGDPFVAESSRRTYWALYWQGNMRAMREDSPAFMLSGVVVTTELPCEEWEYQSGVSHYYRQSDVGTNKNQEIPQPLSLKKYNARDPMDETSHSSWTYLIDLCRLSTELILPMPTLPPGLLSNTIDRADSRLVSWLINLPKWKQQLVDSGGAVDMVLFHAMAYAYSLRIKMQLPMEASGFGIRDLLTLGPLFKARDMTLPRMPRCSSSTYPWLECSTALQAGLSTIGLFNFSLPPARYSPACIIGLRRAALALLDARMYGGSDSPALREKLDLLLGVLKVAGEMWPVARSIGNEVSEVLRELNVTNNRDSVTQLNSCMDAFITDMSTPAVAPDSGMFSFPEPRTVEEMFNWSTGIMNMGLMFSPEAQLRIRKRIKNDCTCFFSWPCGKPLYSEQRPCSSNAPLPRDGPPSTTVPRHSDKRAWTSTSRQHQPETPWDRNDCGIDTLVAHQEDHNMSFAIEVPGDANPLSLQELCRVLESATSADYARRQAAGQQLTSWETEKGYFSSLQTVFLDKSLPHELRFLAVIQLKNGIDKYWRLLPHVKGGLDPEEKNVVRQRLFQGTLEEEETGLSLHNSLVTAKVIRIDYPQHWPEALSQIIGLVRSSKNGNQQHLYGSLQILLRVVKELGTARLRRSQTALQSVTPEMVYLLGDIYTEKSAVWVDYLTSGRGEEDAADAAMLNSLISLKTIRRLLVVGYEAPHNDKTVEQFWTVSQNHFGQFLGFVSHDSPVPAPYQDTVGKHLLQFTKLHIDMSEAHPASFAVLPNSLPLVHAYWDLVAKFAEVFEKSGGIRQSSGDSGPSESKSKVEGPLLERLALRGLLLMRACLRIAFYPKQTFKFRSAEAKKDENDAVALIKQELLKDDFVVQMANIIITHLFVFRKADLDAWEEDPEEWEQQEQSEGNAYEWEVRPCAEKLFLDLLVNFKDLMIPPLLSYFQTASNSQSDIATKEAVYTAMGLAAPNVMNAFDFDSLLVSTVLQDAQQQGPLYKVLRRRIAIMVSQWVTVKIADNSRPLIYEMFRHFLNPADPNNDIVVRITAARQLRWIVDELAFSAEAFLPYAADVLNELLQLIQNVDVDETKLAVLESMRILVTRLENYVSQFADFIMSSLPSIWENSGTEEYMIKQAIIAIFAALVMSMGSDSQRYHHLMVPLLSEAAKPGSDLHTYLIDEALELWNSVLMQSNPPLSADIMSIAELSLPLLEYQTETAAQALSVVESYILLGTQAVMEDRLRRPFLVALSGVLDSRSREQVRLGTVCIEYLIRAASELGGTQVIMQDLLELGFLKKIMEALHDAWEAHQTTGPNRKVSKLNTITERDYFAILSRLLIADPTLFVTMLTSFGPLEQVWAWLSGEWFSHLDGLDHLPRQKLSLLALARLMELPQPMQNLTLSKLQDYFTLWVGTIAELQDGTTDGTDSLIWGELEPTDYDTPKSIKETEFGAKDPVHTINAMRFVKERLQDIVQRSGGEQQFEQEWAANVDKDVLQKFWSLTQITGA</sequence>
<dbReference type="SUPFAM" id="SSF57701">
    <property type="entry name" value="Zn2/Cys6 DNA-binding domain"/>
    <property type="match status" value="1"/>
</dbReference>
<dbReference type="GO" id="GO:0031267">
    <property type="term" value="F:small GTPase binding"/>
    <property type="evidence" value="ECO:0007669"/>
    <property type="project" value="InterPro"/>
</dbReference>
<dbReference type="GO" id="GO:0005635">
    <property type="term" value="C:nuclear envelope"/>
    <property type="evidence" value="ECO:0007669"/>
    <property type="project" value="TreeGrafter"/>
</dbReference>
<dbReference type="SMART" id="SM00066">
    <property type="entry name" value="GAL4"/>
    <property type="match status" value="1"/>
</dbReference>
<evidence type="ECO:0000259" key="8">
    <source>
        <dbReference type="PROSITE" id="PS50166"/>
    </source>
</evidence>
<dbReference type="SMART" id="SM00913">
    <property type="entry name" value="IBN_N"/>
    <property type="match status" value="1"/>
</dbReference>
<dbReference type="PROSITE" id="PS50048">
    <property type="entry name" value="ZN2_CY6_FUNGAL_2"/>
    <property type="match status" value="1"/>
</dbReference>
<dbReference type="GO" id="GO:0005829">
    <property type="term" value="C:cytosol"/>
    <property type="evidence" value="ECO:0007669"/>
    <property type="project" value="TreeGrafter"/>
</dbReference>
<dbReference type="InterPro" id="IPR007219">
    <property type="entry name" value="XnlR_reg_dom"/>
</dbReference>
<dbReference type="SUPFAM" id="SSF48371">
    <property type="entry name" value="ARM repeat"/>
    <property type="match status" value="1"/>
</dbReference>
<dbReference type="CDD" id="cd12148">
    <property type="entry name" value="fungal_TF_MHR"/>
    <property type="match status" value="1"/>
</dbReference>
<dbReference type="FunFam" id="1.25.10.10:FF:000362">
    <property type="entry name" value="Importin 11, putative"/>
    <property type="match status" value="1"/>
</dbReference>
<keyword evidence="5" id="KW-0539">Nucleus</keyword>
<dbReference type="GO" id="GO:0006351">
    <property type="term" value="P:DNA-templated transcription"/>
    <property type="evidence" value="ECO:0007669"/>
    <property type="project" value="InterPro"/>
</dbReference>
<evidence type="ECO:0000313" key="9">
    <source>
        <dbReference type="EMBL" id="UQC88167.1"/>
    </source>
</evidence>
<dbReference type="RefSeq" id="XP_049149773.1">
    <property type="nucleotide sequence ID" value="XM_049292627.1"/>
</dbReference>
<dbReference type="PROSITE" id="PS50166">
    <property type="entry name" value="IMPORTIN_B_NT"/>
    <property type="match status" value="1"/>
</dbReference>
<dbReference type="PANTHER" id="PTHR10997">
    <property type="entry name" value="IMPORTIN-7, 8, 11"/>
    <property type="match status" value="1"/>
</dbReference>
<dbReference type="Gene3D" id="4.10.240.10">
    <property type="entry name" value="Zn(2)-C6 fungal-type DNA-binding domain"/>
    <property type="match status" value="1"/>
</dbReference>
<dbReference type="InterPro" id="IPR001494">
    <property type="entry name" value="Importin-beta_N"/>
</dbReference>
<dbReference type="InterPro" id="IPR036864">
    <property type="entry name" value="Zn2-C6_fun-type_DNA-bd_sf"/>
</dbReference>
<evidence type="ECO:0000256" key="1">
    <source>
        <dbReference type="ARBA" id="ARBA00004123"/>
    </source>
</evidence>
<dbReference type="Pfam" id="PF04082">
    <property type="entry name" value="Fungal_trans"/>
    <property type="match status" value="1"/>
</dbReference>
<organism evidence="9 10">
    <name type="scientific">Colletotrichum lupini</name>
    <dbReference type="NCBI Taxonomy" id="145971"/>
    <lineage>
        <taxon>Eukaryota</taxon>
        <taxon>Fungi</taxon>
        <taxon>Dikarya</taxon>
        <taxon>Ascomycota</taxon>
        <taxon>Pezizomycotina</taxon>
        <taxon>Sordariomycetes</taxon>
        <taxon>Hypocreomycetidae</taxon>
        <taxon>Glomerellales</taxon>
        <taxon>Glomerellaceae</taxon>
        <taxon>Colletotrichum</taxon>
        <taxon>Colletotrichum acutatum species complex</taxon>
    </lineage>
</organism>
<keyword evidence="4" id="KW-0479">Metal-binding</keyword>
<dbReference type="GO" id="GO:0003677">
    <property type="term" value="F:DNA binding"/>
    <property type="evidence" value="ECO:0007669"/>
    <property type="project" value="InterPro"/>
</dbReference>
<comment type="subcellular location">
    <subcellularLocation>
        <location evidence="1">Nucleus</location>
    </subcellularLocation>
</comment>
<feature type="region of interest" description="Disordered" evidence="6">
    <location>
        <begin position="1"/>
        <end position="25"/>
    </location>
</feature>
<dbReference type="GeneID" id="73347637"/>
<dbReference type="InterPro" id="IPR058669">
    <property type="entry name" value="TPR_IPO7/11-like"/>
</dbReference>
<name>A0A9Q8T2Y5_9PEZI</name>
<dbReference type="PANTHER" id="PTHR10997:SF7">
    <property type="entry name" value="IMPORTIN-11"/>
    <property type="match status" value="1"/>
</dbReference>
<dbReference type="EMBL" id="CP019479">
    <property type="protein sequence ID" value="UQC88167.1"/>
    <property type="molecule type" value="Genomic_DNA"/>
</dbReference>
<dbReference type="Gene3D" id="1.25.10.10">
    <property type="entry name" value="Leucine-rich Repeat Variant"/>
    <property type="match status" value="1"/>
</dbReference>
<dbReference type="Pfam" id="PF03810">
    <property type="entry name" value="IBN_N"/>
    <property type="match status" value="1"/>
</dbReference>